<dbReference type="Proteomes" id="UP000540909">
    <property type="component" value="Unassembled WGS sequence"/>
</dbReference>
<evidence type="ECO:0000313" key="1">
    <source>
        <dbReference type="EMBL" id="MBB4236399.1"/>
    </source>
</evidence>
<dbReference type="EMBL" id="JACIFY010000009">
    <property type="protein sequence ID" value="MBB4236399.1"/>
    <property type="molecule type" value="Genomic_DNA"/>
</dbReference>
<dbReference type="AlphaFoldDB" id="A0A7W6W5A8"/>
<evidence type="ECO:0000313" key="2">
    <source>
        <dbReference type="Proteomes" id="UP000540909"/>
    </source>
</evidence>
<organism evidence="1 2">
    <name type="scientific">Rhizobium esperanzae</name>
    <dbReference type="NCBI Taxonomy" id="1967781"/>
    <lineage>
        <taxon>Bacteria</taxon>
        <taxon>Pseudomonadati</taxon>
        <taxon>Pseudomonadota</taxon>
        <taxon>Alphaproteobacteria</taxon>
        <taxon>Hyphomicrobiales</taxon>
        <taxon>Rhizobiaceae</taxon>
        <taxon>Rhizobium/Agrobacterium group</taxon>
        <taxon>Rhizobium</taxon>
    </lineage>
</organism>
<name>A0A7W6W5A8_9HYPH</name>
<proteinExistence type="predicted"/>
<accession>A0A7W6W5A8</accession>
<protein>
    <submittedName>
        <fullName evidence="1">Uncharacterized protein</fullName>
    </submittedName>
</protein>
<reference evidence="1 2" key="1">
    <citation type="submission" date="2020-08" db="EMBL/GenBank/DDBJ databases">
        <title>Genomic Encyclopedia of Type Strains, Phase IV (KMG-V): Genome sequencing to study the core and pangenomes of soil and plant-associated prokaryotes.</title>
        <authorList>
            <person name="Whitman W."/>
        </authorList>
    </citation>
    <scope>NUCLEOTIDE SEQUENCE [LARGE SCALE GENOMIC DNA]</scope>
    <source>
        <strain evidence="1 2">SEMIA 4089</strain>
    </source>
</reference>
<gene>
    <name evidence="1" type="ORF">GGD57_002977</name>
</gene>
<sequence>MKQTGEVYQPKSAKGNARKREICVLGDVVAGRFGPTKDPSPTPPHKGRGIAYKYCVC</sequence>
<comment type="caution">
    <text evidence="1">The sequence shown here is derived from an EMBL/GenBank/DDBJ whole genome shotgun (WGS) entry which is preliminary data.</text>
</comment>